<reference evidence="2 3" key="1">
    <citation type="submission" date="2023-09" db="EMBL/GenBank/DDBJ databases">
        <authorList>
            <person name="Rey-Velasco X."/>
        </authorList>
    </citation>
    <scope>NUCLEOTIDE SEQUENCE [LARGE SCALE GENOMIC DNA]</scope>
    <source>
        <strain evidence="2 3">W311</strain>
    </source>
</reference>
<dbReference type="Proteomes" id="UP001302249">
    <property type="component" value="Chromosome"/>
</dbReference>
<keyword evidence="3" id="KW-1185">Reference proteome</keyword>
<protein>
    <recommendedName>
        <fullName evidence="4">Nutrient deprivation-induced protein</fullName>
    </recommendedName>
</protein>
<dbReference type="EMBL" id="CP135076">
    <property type="protein sequence ID" value="WNO55043.1"/>
    <property type="molecule type" value="Genomic_DNA"/>
</dbReference>
<feature type="region of interest" description="Disordered" evidence="1">
    <location>
        <begin position="1"/>
        <end position="92"/>
    </location>
</feature>
<gene>
    <name evidence="2" type="ORF">RPR59_07310</name>
</gene>
<organism evidence="2 3">
    <name type="scientific">Stakelama saccharophila</name>
    <dbReference type="NCBI Taxonomy" id="3075605"/>
    <lineage>
        <taxon>Bacteria</taxon>
        <taxon>Pseudomonadati</taxon>
        <taxon>Pseudomonadota</taxon>
        <taxon>Alphaproteobacteria</taxon>
        <taxon>Sphingomonadales</taxon>
        <taxon>Sphingomonadaceae</taxon>
        <taxon>Stakelama</taxon>
    </lineage>
</organism>
<evidence type="ECO:0008006" key="4">
    <source>
        <dbReference type="Google" id="ProtNLM"/>
    </source>
</evidence>
<dbReference type="RefSeq" id="WP_313918188.1">
    <property type="nucleotide sequence ID" value="NZ_CP135076.1"/>
</dbReference>
<feature type="compositionally biased region" description="Basic and acidic residues" evidence="1">
    <location>
        <begin position="48"/>
        <end position="71"/>
    </location>
</feature>
<proteinExistence type="predicted"/>
<evidence type="ECO:0000313" key="2">
    <source>
        <dbReference type="EMBL" id="WNO55043.1"/>
    </source>
</evidence>
<sequence>MADDKIPAAPVKDGPGDAKPPKAPKPPQPKATGPKPADPAKTAGEGSDMPRKSARDMVKEEASKASREAAGKARSYASEGKTKATGTLRDVSRMMEEAAGSVDERFGAEYGKYARQAAGSVSDFAATLESREVDELLDDVRDFVRKSPAVAIGTAAALGFVFARILKSGFDHDGAD</sequence>
<name>A0ABZ0BDP6_9SPHN</name>
<evidence type="ECO:0000313" key="3">
    <source>
        <dbReference type="Proteomes" id="UP001302249"/>
    </source>
</evidence>
<accession>A0ABZ0BDP6</accession>
<evidence type="ECO:0000256" key="1">
    <source>
        <dbReference type="SAM" id="MobiDB-lite"/>
    </source>
</evidence>